<protein>
    <recommendedName>
        <fullName evidence="2">GGDEF domain-containing protein</fullName>
    </recommendedName>
</protein>
<evidence type="ECO:0000259" key="2">
    <source>
        <dbReference type="PROSITE" id="PS50887"/>
    </source>
</evidence>
<comment type="caution">
    <text evidence="3">The sequence shown here is derived from an EMBL/GenBank/DDBJ whole genome shotgun (WGS) entry which is preliminary data.</text>
</comment>
<name>A0A2G3PR36_WILMA</name>
<dbReference type="GO" id="GO:1902201">
    <property type="term" value="P:negative regulation of bacterial-type flagellum-dependent cell motility"/>
    <property type="evidence" value="ECO:0007669"/>
    <property type="project" value="TreeGrafter"/>
</dbReference>
<organism evidence="3 4">
    <name type="scientific">Williamsia marianensis</name>
    <dbReference type="NCBI Taxonomy" id="85044"/>
    <lineage>
        <taxon>Bacteria</taxon>
        <taxon>Bacillati</taxon>
        <taxon>Actinomycetota</taxon>
        <taxon>Actinomycetes</taxon>
        <taxon>Mycobacteriales</taxon>
        <taxon>Nocardiaceae</taxon>
        <taxon>Williamsia</taxon>
    </lineage>
</organism>
<dbReference type="Gene3D" id="3.30.70.270">
    <property type="match status" value="1"/>
</dbReference>
<dbReference type="Proteomes" id="UP000225108">
    <property type="component" value="Unassembled WGS sequence"/>
</dbReference>
<reference evidence="3 4" key="1">
    <citation type="submission" date="2017-10" db="EMBL/GenBank/DDBJ databases">
        <title>The draft genome sequence of Williamsia sp. BULT 1.1 isolated from the semi-arid grassland soils from South Africa.</title>
        <authorList>
            <person name="Kabwe M.H."/>
            <person name="Govender N."/>
            <person name="Mutseka Lunga P."/>
            <person name="Vikram S."/>
            <person name="Makhalanyane T.P."/>
        </authorList>
    </citation>
    <scope>NUCLEOTIDE SEQUENCE [LARGE SCALE GENOMIC DNA]</scope>
    <source>
        <strain evidence="3 4">BULT 1.1</strain>
    </source>
</reference>
<feature type="transmembrane region" description="Helical" evidence="1">
    <location>
        <begin position="163"/>
        <end position="180"/>
    </location>
</feature>
<sequence>MRLLRGTERRQPRLPQPSRKHRWAVVFRLLRWWYTQPYDYEWAHTYGESRTWLLVTRVCAMICCLVYALFGVLVISINPCRCLLPNGLVVAAAVGFAVCSAAWWFRPWPRETTSAWFIVFVDAAITTYLFVGEPLVSLALLNLFVVPGMYVTFVHGPRLMSAQLVYLFAVIAATYTYSVMSPGTSVLVASALALTAMCAGLSTNILAQIALTFLRRDAKESFTDALTGVLNRRGLAEALQQSHAVYPPWSPLTAFVVDIDKFKSINDAHGHITGDAVLTRTANCLADLCRGADALARIGGDEFAIFAHLDAQQAQAFAERIRQSLAEGEGTDFVSVSIGTVTTFVPSWPPADGDIVDVMVANADAAMYRAKNAGGGRIVGRSM</sequence>
<dbReference type="GO" id="GO:0043709">
    <property type="term" value="P:cell adhesion involved in single-species biofilm formation"/>
    <property type="evidence" value="ECO:0007669"/>
    <property type="project" value="TreeGrafter"/>
</dbReference>
<feature type="transmembrane region" description="Helical" evidence="1">
    <location>
        <begin position="83"/>
        <end position="105"/>
    </location>
</feature>
<dbReference type="PROSITE" id="PS50887">
    <property type="entry name" value="GGDEF"/>
    <property type="match status" value="1"/>
</dbReference>
<dbReference type="SMART" id="SM00267">
    <property type="entry name" value="GGDEF"/>
    <property type="match status" value="1"/>
</dbReference>
<evidence type="ECO:0000313" key="4">
    <source>
        <dbReference type="Proteomes" id="UP000225108"/>
    </source>
</evidence>
<keyword evidence="1" id="KW-0812">Transmembrane</keyword>
<dbReference type="Pfam" id="PF00990">
    <property type="entry name" value="GGDEF"/>
    <property type="match status" value="1"/>
</dbReference>
<dbReference type="NCBIfam" id="TIGR00254">
    <property type="entry name" value="GGDEF"/>
    <property type="match status" value="1"/>
</dbReference>
<accession>A0A2G3PR36</accession>
<dbReference type="PANTHER" id="PTHR45138">
    <property type="entry name" value="REGULATORY COMPONENTS OF SENSORY TRANSDUCTION SYSTEM"/>
    <property type="match status" value="1"/>
</dbReference>
<dbReference type="AlphaFoldDB" id="A0A2G3PR36"/>
<dbReference type="InterPro" id="IPR043128">
    <property type="entry name" value="Rev_trsase/Diguanyl_cyclase"/>
</dbReference>
<dbReference type="PANTHER" id="PTHR45138:SF9">
    <property type="entry name" value="DIGUANYLATE CYCLASE DGCM-RELATED"/>
    <property type="match status" value="1"/>
</dbReference>
<keyword evidence="1" id="KW-1133">Transmembrane helix</keyword>
<feature type="transmembrane region" description="Helical" evidence="1">
    <location>
        <begin position="54"/>
        <end position="77"/>
    </location>
</feature>
<dbReference type="SUPFAM" id="SSF55073">
    <property type="entry name" value="Nucleotide cyclase"/>
    <property type="match status" value="1"/>
</dbReference>
<dbReference type="EMBL" id="PEBD01000005">
    <property type="protein sequence ID" value="PHV67542.1"/>
    <property type="molecule type" value="Genomic_DNA"/>
</dbReference>
<dbReference type="GO" id="GO:0052621">
    <property type="term" value="F:diguanylate cyclase activity"/>
    <property type="evidence" value="ECO:0007669"/>
    <property type="project" value="TreeGrafter"/>
</dbReference>
<dbReference type="InterPro" id="IPR029787">
    <property type="entry name" value="Nucleotide_cyclase"/>
</dbReference>
<dbReference type="GO" id="GO:0005886">
    <property type="term" value="C:plasma membrane"/>
    <property type="evidence" value="ECO:0007669"/>
    <property type="project" value="TreeGrafter"/>
</dbReference>
<evidence type="ECO:0000256" key="1">
    <source>
        <dbReference type="SAM" id="Phobius"/>
    </source>
</evidence>
<proteinExistence type="predicted"/>
<gene>
    <name evidence="3" type="ORF">CSW57_07585</name>
</gene>
<feature type="domain" description="GGDEF" evidence="2">
    <location>
        <begin position="250"/>
        <end position="383"/>
    </location>
</feature>
<dbReference type="InterPro" id="IPR050469">
    <property type="entry name" value="Diguanylate_Cyclase"/>
</dbReference>
<feature type="transmembrane region" description="Helical" evidence="1">
    <location>
        <begin position="186"/>
        <end position="214"/>
    </location>
</feature>
<keyword evidence="1" id="KW-0472">Membrane</keyword>
<dbReference type="InterPro" id="IPR000160">
    <property type="entry name" value="GGDEF_dom"/>
</dbReference>
<dbReference type="CDD" id="cd01949">
    <property type="entry name" value="GGDEF"/>
    <property type="match status" value="1"/>
</dbReference>
<evidence type="ECO:0000313" key="3">
    <source>
        <dbReference type="EMBL" id="PHV67542.1"/>
    </source>
</evidence>